<evidence type="ECO:0000313" key="3">
    <source>
        <dbReference type="Proteomes" id="UP000824028"/>
    </source>
</evidence>
<dbReference type="PROSITE" id="PS51257">
    <property type="entry name" value="PROKAR_LIPOPROTEIN"/>
    <property type="match status" value="1"/>
</dbReference>
<reference evidence="2" key="2">
    <citation type="submission" date="2021-04" db="EMBL/GenBank/DDBJ databases">
        <authorList>
            <person name="Gilroy R."/>
        </authorList>
    </citation>
    <scope>NUCLEOTIDE SEQUENCE</scope>
    <source>
        <strain evidence="2">ChiHjej9B8-1298</strain>
    </source>
</reference>
<protein>
    <submittedName>
        <fullName evidence="2">DUF4906 domain-containing protein</fullName>
    </submittedName>
</protein>
<dbReference type="InterPro" id="IPR032594">
    <property type="entry name" value="DUF4906"/>
</dbReference>
<dbReference type="Proteomes" id="UP000824028">
    <property type="component" value="Unassembled WGS sequence"/>
</dbReference>
<evidence type="ECO:0000259" key="1">
    <source>
        <dbReference type="Pfam" id="PF16249"/>
    </source>
</evidence>
<organism evidence="2 3">
    <name type="scientific">Candidatus Bacteroides merdigallinarum</name>
    <dbReference type="NCBI Taxonomy" id="2838473"/>
    <lineage>
        <taxon>Bacteria</taxon>
        <taxon>Pseudomonadati</taxon>
        <taxon>Bacteroidota</taxon>
        <taxon>Bacteroidia</taxon>
        <taxon>Bacteroidales</taxon>
        <taxon>Bacteroidaceae</taxon>
        <taxon>Bacteroides</taxon>
    </lineage>
</organism>
<comment type="caution">
    <text evidence="2">The sequence shown here is derived from an EMBL/GenBank/DDBJ whole genome shotgun (WGS) entry which is preliminary data.</text>
</comment>
<feature type="domain" description="DUF4906" evidence="1">
    <location>
        <begin position="274"/>
        <end position="371"/>
    </location>
</feature>
<name>A0A9D2E840_9BACE</name>
<evidence type="ECO:0000313" key="2">
    <source>
        <dbReference type="EMBL" id="HIZ32551.1"/>
    </source>
</evidence>
<accession>A0A9D2E840</accession>
<gene>
    <name evidence="2" type="ORF">H9814_03245</name>
</gene>
<dbReference type="Pfam" id="PF16249">
    <property type="entry name" value="DUF4906"/>
    <property type="match status" value="1"/>
</dbReference>
<dbReference type="Gene3D" id="2.60.40.2580">
    <property type="match status" value="1"/>
</dbReference>
<reference evidence="2" key="1">
    <citation type="journal article" date="2021" name="PeerJ">
        <title>Extensive microbial diversity within the chicken gut microbiome revealed by metagenomics and culture.</title>
        <authorList>
            <person name="Gilroy R."/>
            <person name="Ravi A."/>
            <person name="Getino M."/>
            <person name="Pursley I."/>
            <person name="Horton D.L."/>
            <person name="Alikhan N.F."/>
            <person name="Baker D."/>
            <person name="Gharbi K."/>
            <person name="Hall N."/>
            <person name="Watson M."/>
            <person name="Adriaenssens E.M."/>
            <person name="Foster-Nyarko E."/>
            <person name="Jarju S."/>
            <person name="Secka A."/>
            <person name="Antonio M."/>
            <person name="Oren A."/>
            <person name="Chaudhuri R.R."/>
            <person name="La Ragione R."/>
            <person name="Hildebrand F."/>
            <person name="Pallen M.J."/>
        </authorList>
    </citation>
    <scope>NUCLEOTIDE SEQUENCE</scope>
    <source>
        <strain evidence="2">ChiHjej9B8-1298</strain>
    </source>
</reference>
<dbReference type="AlphaFoldDB" id="A0A9D2E840"/>
<sequence>METRRAFIGMACLLLGVLLFSACQKDELLEDISWQTEDNQIWLSMNLPETDDIVVTRAEATELEKNIYIVRLLAFDSNQNCFYNKEVYNGYDTKTPYQASQALGLMKQTGAEYTSCTIWVIANAGVWEGASSFDFETVKTLSDLENAYGYRLLQGSQLSQRDCLAMTGKAEGVNMTQPTSIDNPVSISMERVMARVTFTIDVPNGNLEFYFNEWSVESLPRYSYVLPHDADWADDNTSPAGYDLYYPTNNTETQLVRYDIGEWLSDMEPKTYGFYTYENRRGNRSASPNPDNLQGEAGDYAEDIKGLTDNSNSPKFKTLYAPDDASFITLSGLIREKDTQNVTSFAYKIALGANNTNDYNLLRNHNYIYNIHINGVHYDDITVDAFDSRVHKGYALQITAPYCESVDAHYDKRYLNILASAGKVDLQLYPTQADAEAGTNPLTSDSWIVLSEKDTYNIDIDPDESTGKSFSYADVDSKTLYIYTDENVSTQSRSAVLKVTHTPAPESSEIVNDPVIRYYTYTQAGLIEVNGVYVESYEEYGMNLTVDPDVHAVAGLQWGWHGTLIGVYDSDTGFDNTQTIIGTDGNPGNFEESSLYNDYAARYCYYKNKRNELGQVIENNWYLPAINELMPLTSAVTATSAIWSPETMIDKTYWSSSVPTRNEVETNPFQSWYDNATWDKIIAGIVYVAWELLFRDWVENPNGDYYYTKVAKAAENGEEAMDNRGESEGYDLSTYYRRLETHNVRAVRKAPQNP</sequence>
<dbReference type="EMBL" id="DXBX01000026">
    <property type="protein sequence ID" value="HIZ32551.1"/>
    <property type="molecule type" value="Genomic_DNA"/>
</dbReference>
<proteinExistence type="predicted"/>